<protein>
    <submittedName>
        <fullName evidence="2">Uncharacterized protein</fullName>
    </submittedName>
</protein>
<reference evidence="2 3" key="1">
    <citation type="submission" date="2014-01" db="EMBL/GenBank/DDBJ databases">
        <authorList>
            <consortium name="DOE Joint Genome Institute"/>
            <person name="Anderson I."/>
            <person name="Huntemann M."/>
            <person name="Han J."/>
            <person name="Chen A."/>
            <person name="Kyrpides N."/>
            <person name="Mavromatis K."/>
            <person name="Markowitz V."/>
            <person name="Palaniappan K."/>
            <person name="Ivanova N."/>
            <person name="Schaumberg A."/>
            <person name="Pati A."/>
            <person name="Liolios K."/>
            <person name="Nordberg H.P."/>
            <person name="Cantor M.N."/>
            <person name="Hua S.X."/>
            <person name="Woyke T."/>
        </authorList>
    </citation>
    <scope>NUCLEOTIDE SEQUENCE [LARGE SCALE GENOMIC DNA]</scope>
    <source>
        <strain evidence="2 3">XH-48</strain>
        <plasmid evidence="3">4</plasmid>
    </source>
</reference>
<feature type="compositionally biased region" description="Basic and acidic residues" evidence="1">
    <location>
        <begin position="57"/>
        <end position="69"/>
    </location>
</feature>
<dbReference type="Proteomes" id="UP000019024">
    <property type="component" value="Plasmid unnamed3"/>
</dbReference>
<accession>W0JYM2</accession>
<organism evidence="2 3">
    <name type="scientific">Halostagnicola larsenii XH-48</name>
    <dbReference type="NCBI Taxonomy" id="797299"/>
    <lineage>
        <taxon>Archaea</taxon>
        <taxon>Methanobacteriati</taxon>
        <taxon>Methanobacteriota</taxon>
        <taxon>Stenosarchaea group</taxon>
        <taxon>Halobacteria</taxon>
        <taxon>Halobacteriales</taxon>
        <taxon>Natrialbaceae</taxon>
        <taxon>Halostagnicola</taxon>
    </lineage>
</organism>
<evidence type="ECO:0000256" key="1">
    <source>
        <dbReference type="SAM" id="MobiDB-lite"/>
    </source>
</evidence>
<sequence length="69" mass="7525">MTALIDPGQLDSSVGFDVPAEFSSIALHTVTARGDRRPLDARETFSPAVVGRPIETSTRERDENNLEVL</sequence>
<dbReference type="RefSeq" id="WP_049955079.1">
    <property type="nucleotide sequence ID" value="NZ_CP007058.1"/>
</dbReference>
<dbReference type="KEGG" id="hlr:HALLA_20475"/>
<keyword evidence="3" id="KW-1185">Reference proteome</keyword>
<geneLocation type="plasmid" evidence="2">
    <name>unnamed</name>
</geneLocation>
<evidence type="ECO:0000313" key="2">
    <source>
        <dbReference type="EMBL" id="AHG02280.1"/>
    </source>
</evidence>
<keyword evidence="2" id="KW-0614">Plasmid</keyword>
<proteinExistence type="predicted"/>
<dbReference type="HOGENOM" id="CLU_2765932_0_0_2"/>
<dbReference type="EMBL" id="CP007058">
    <property type="protein sequence ID" value="AHG02280.1"/>
    <property type="molecule type" value="Genomic_DNA"/>
</dbReference>
<gene>
    <name evidence="2" type="ORF">HALLA_20475</name>
</gene>
<name>W0JYM2_9EURY</name>
<evidence type="ECO:0000313" key="3">
    <source>
        <dbReference type="Proteomes" id="UP000019024"/>
    </source>
</evidence>
<dbReference type="AlphaFoldDB" id="W0JYM2"/>
<dbReference type="GeneID" id="25147612"/>
<feature type="region of interest" description="Disordered" evidence="1">
    <location>
        <begin position="36"/>
        <end position="69"/>
    </location>
</feature>